<accession>A0A8D8W630</accession>
<dbReference type="Gene3D" id="2.40.50.550">
    <property type="match status" value="1"/>
</dbReference>
<evidence type="ECO:0000256" key="4">
    <source>
        <dbReference type="PROSITE-ProRule" id="PRU00339"/>
    </source>
</evidence>
<dbReference type="Pfam" id="PF16669">
    <property type="entry name" value="TTC5_OB"/>
    <property type="match status" value="1"/>
</dbReference>
<dbReference type="PANTHER" id="PTHR12558">
    <property type="entry name" value="CELL DIVISION CYCLE 16,23,27"/>
    <property type="match status" value="1"/>
</dbReference>
<evidence type="ECO:0000259" key="5">
    <source>
        <dbReference type="Pfam" id="PF16669"/>
    </source>
</evidence>
<evidence type="ECO:0000313" key="6">
    <source>
        <dbReference type="EMBL" id="CAG6647163.1"/>
    </source>
</evidence>
<evidence type="ECO:0000256" key="1">
    <source>
        <dbReference type="ARBA" id="ARBA00022803"/>
    </source>
</evidence>
<protein>
    <recommendedName>
        <fullName evidence="3">Cell division cycle protein 27 homolog</fullName>
    </recommendedName>
</protein>
<reference evidence="6" key="1">
    <citation type="submission" date="2021-05" db="EMBL/GenBank/DDBJ databases">
        <authorList>
            <person name="Alioto T."/>
            <person name="Alioto T."/>
            <person name="Gomez Garrido J."/>
        </authorList>
    </citation>
    <scope>NUCLEOTIDE SEQUENCE</scope>
</reference>
<dbReference type="EMBL" id="HBUF01145617">
    <property type="protein sequence ID" value="CAG6647160.1"/>
    <property type="molecule type" value="Transcribed_RNA"/>
</dbReference>
<feature type="domain" description="Tetratricopeptide repeat protein 5 OB fold" evidence="5">
    <location>
        <begin position="319"/>
        <end position="430"/>
    </location>
</feature>
<organism evidence="6">
    <name type="scientific">Cacopsylla melanoneura</name>
    <dbReference type="NCBI Taxonomy" id="428564"/>
    <lineage>
        <taxon>Eukaryota</taxon>
        <taxon>Metazoa</taxon>
        <taxon>Ecdysozoa</taxon>
        <taxon>Arthropoda</taxon>
        <taxon>Hexapoda</taxon>
        <taxon>Insecta</taxon>
        <taxon>Pterygota</taxon>
        <taxon>Neoptera</taxon>
        <taxon>Paraneoptera</taxon>
        <taxon>Hemiptera</taxon>
        <taxon>Sternorrhyncha</taxon>
        <taxon>Psylloidea</taxon>
        <taxon>Psyllidae</taxon>
        <taxon>Psyllinae</taxon>
        <taxon>Cacopsylla</taxon>
    </lineage>
</organism>
<evidence type="ECO:0000256" key="3">
    <source>
        <dbReference type="ARBA" id="ARBA00039307"/>
    </source>
</evidence>
<dbReference type="SUPFAM" id="SSF48452">
    <property type="entry name" value="TPR-like"/>
    <property type="match status" value="1"/>
</dbReference>
<dbReference type="EMBL" id="HBUF01374547">
    <property type="protein sequence ID" value="CAG6727679.1"/>
    <property type="molecule type" value="Transcribed_RNA"/>
</dbReference>
<dbReference type="Pfam" id="PF13181">
    <property type="entry name" value="TPR_8"/>
    <property type="match status" value="2"/>
</dbReference>
<dbReference type="EMBL" id="HBUF01145616">
    <property type="protein sequence ID" value="CAG6647157.1"/>
    <property type="molecule type" value="Transcribed_RNA"/>
</dbReference>
<evidence type="ECO:0000256" key="2">
    <source>
        <dbReference type="ARBA" id="ARBA00038210"/>
    </source>
</evidence>
<keyword evidence="1 4" id="KW-0802">TPR repeat</keyword>
<dbReference type="EMBL" id="HBUF01145615">
    <property type="protein sequence ID" value="CAG6647154.1"/>
    <property type="molecule type" value="Transcribed_RNA"/>
</dbReference>
<comment type="similarity">
    <text evidence="2">Belongs to the APC3/CDC27 family.</text>
</comment>
<dbReference type="EMBL" id="HBUF01145618">
    <property type="protein sequence ID" value="CAG6647163.1"/>
    <property type="molecule type" value="Transcribed_RNA"/>
</dbReference>
<name>A0A8D8W630_9HEMI</name>
<proteinExistence type="inferred from homology"/>
<dbReference type="EMBL" id="HBUF01540593">
    <property type="protein sequence ID" value="CAG6754900.1"/>
    <property type="molecule type" value="Transcribed_RNA"/>
</dbReference>
<dbReference type="Gene3D" id="1.25.40.10">
    <property type="entry name" value="Tetratricopeptide repeat domain"/>
    <property type="match status" value="1"/>
</dbReference>
<dbReference type="AlphaFoldDB" id="A0A8D8W630"/>
<dbReference type="EMBL" id="HBUF01145619">
    <property type="protein sequence ID" value="CAG6647166.1"/>
    <property type="molecule type" value="Transcribed_RNA"/>
</dbReference>
<dbReference type="InterPro" id="IPR019734">
    <property type="entry name" value="TPR_rpt"/>
</dbReference>
<dbReference type="EMBL" id="HBUF01374546">
    <property type="protein sequence ID" value="CAG6727677.1"/>
    <property type="molecule type" value="Transcribed_RNA"/>
</dbReference>
<feature type="repeat" description="TPR" evidence="4">
    <location>
        <begin position="107"/>
        <end position="140"/>
    </location>
</feature>
<dbReference type="EMBL" id="HBUF01322013">
    <property type="protein sequence ID" value="CAG6695162.1"/>
    <property type="molecule type" value="Transcribed_RNA"/>
</dbReference>
<dbReference type="PANTHER" id="PTHR12558:SF13">
    <property type="entry name" value="CELL DIVISION CYCLE PROTEIN 27 HOMOLOG"/>
    <property type="match status" value="1"/>
</dbReference>
<dbReference type="PROSITE" id="PS50005">
    <property type="entry name" value="TPR"/>
    <property type="match status" value="1"/>
</dbReference>
<dbReference type="InterPro" id="IPR032076">
    <property type="entry name" value="TTC5_OB"/>
</dbReference>
<dbReference type="EMBL" id="HBUF01540591">
    <property type="protein sequence ID" value="CAG6754896.1"/>
    <property type="molecule type" value="Transcribed_RNA"/>
</dbReference>
<dbReference type="InterPro" id="IPR038645">
    <property type="entry name" value="TTC5_OB_sf"/>
</dbReference>
<dbReference type="InterPro" id="IPR011990">
    <property type="entry name" value="TPR-like_helical_dom_sf"/>
</dbReference>
<dbReference type="SMART" id="SM00028">
    <property type="entry name" value="TPR"/>
    <property type="match status" value="3"/>
</dbReference>
<sequence length="440" mass="50122">MSDGIIEETPKKNVLKEITDKVNELYAYKTHYHDNKTVVSAHEKQMDIQKQLDSTIEFMKSHIEEALKQNRAQYFYLLGKAYNILDQYSNDAEEALSKSIKLNPNQVDAWNELGECYWKNNDIVKAENCFQGALSKEKNKVSYRNLSMIARQMKCNNPEEREKNIEKGVTFAKAALDLDAMDGQSWAVLGNAHFSTFFNIKQHPRTLKQAISAYDTAEKDPIAKNFPDLHYNRAVVYKYEEDYPKCFSSLDESIRLDPGWEAPQQKKNCLVKYLSSCQDLVNHKGRLKTKKIHQFMNTLDEKMSSKASSVYVLKSGASLSYIPFSQLELGVNKDKVVRGMVVCGVHNEENVPFTFCLIDSAGTCVCVTLYNLAEGRGVIIGDEIVILEPCVHQVNFTYQTHSFNFLSIRLLNPLLMIRNGKQVTPDYMAGSQFSTFTVNA</sequence>